<keyword evidence="1" id="KW-0732">Signal</keyword>
<comment type="caution">
    <text evidence="2">The sequence shown here is derived from an EMBL/GenBank/DDBJ whole genome shotgun (WGS) entry which is preliminary data.</text>
</comment>
<evidence type="ECO:0000313" key="3">
    <source>
        <dbReference type="Proteomes" id="UP000683417"/>
    </source>
</evidence>
<proteinExistence type="predicted"/>
<dbReference type="Proteomes" id="UP000683417">
    <property type="component" value="Unassembled WGS sequence"/>
</dbReference>
<accession>A0A9W4D450</accession>
<evidence type="ECO:0000256" key="1">
    <source>
        <dbReference type="SAM" id="SignalP"/>
    </source>
</evidence>
<name>A0A9W4D450_BLUGR</name>
<dbReference type="AlphaFoldDB" id="A0A9W4D450"/>
<sequence>MRRSIFTFLSTHLLAVLILVSRGEVAAREYHCDKQISIEIKYIRKSLETIYRVHEKVLSECLNNTACENVVRYYGSFVNLYNGHDFNVDKTRRNLFKTSVPAKFRHRFKGSPYSVVASCKMGSECTFLGIVYKVPSETSKIVYNDVKCSDIKIYPLDIHFPLRLPRTSSKRF</sequence>
<feature type="signal peptide" evidence="1">
    <location>
        <begin position="1"/>
        <end position="27"/>
    </location>
</feature>
<protein>
    <submittedName>
        <fullName evidence="2">BgTH12-03194</fullName>
    </submittedName>
</protein>
<evidence type="ECO:0000313" key="2">
    <source>
        <dbReference type="EMBL" id="CAD6503532.1"/>
    </source>
</evidence>
<organism evidence="2 3">
    <name type="scientific">Blumeria graminis f. sp. triticale</name>
    <dbReference type="NCBI Taxonomy" id="1689686"/>
    <lineage>
        <taxon>Eukaryota</taxon>
        <taxon>Fungi</taxon>
        <taxon>Dikarya</taxon>
        <taxon>Ascomycota</taxon>
        <taxon>Pezizomycotina</taxon>
        <taxon>Leotiomycetes</taxon>
        <taxon>Erysiphales</taxon>
        <taxon>Erysiphaceae</taxon>
        <taxon>Blumeria</taxon>
    </lineage>
</organism>
<feature type="chain" id="PRO_5040984838" evidence="1">
    <location>
        <begin position="28"/>
        <end position="172"/>
    </location>
</feature>
<dbReference type="EMBL" id="CAJHIT010000007">
    <property type="protein sequence ID" value="CAD6503532.1"/>
    <property type="molecule type" value="Genomic_DNA"/>
</dbReference>
<gene>
    <name evidence="2" type="ORF">BGTH12_LOCUS4890</name>
</gene>
<reference evidence="2" key="1">
    <citation type="submission" date="2020-10" db="EMBL/GenBank/DDBJ databases">
        <authorList>
            <person name="Muller C M."/>
        </authorList>
    </citation>
    <scope>NUCLEOTIDE SEQUENCE</scope>
    <source>
        <strain evidence="2">THUN-12</strain>
    </source>
</reference>